<evidence type="ECO:0000256" key="3">
    <source>
        <dbReference type="ARBA" id="ARBA00022692"/>
    </source>
</evidence>
<dbReference type="EMBL" id="CP036265">
    <property type="protein sequence ID" value="QDT17452.1"/>
    <property type="molecule type" value="Genomic_DNA"/>
</dbReference>
<protein>
    <submittedName>
        <fullName evidence="9">MMPL family protein</fullName>
    </submittedName>
</protein>
<gene>
    <name evidence="9" type="ORF">CA12_35760</name>
</gene>
<feature type="transmembrane region" description="Helical" evidence="7">
    <location>
        <begin position="862"/>
        <end position="882"/>
    </location>
</feature>
<feature type="transmembrane region" description="Helical" evidence="7">
    <location>
        <begin position="461"/>
        <end position="480"/>
    </location>
</feature>
<feature type="domain" description="Membrane transport protein MMPL" evidence="8">
    <location>
        <begin position="701"/>
        <end position="883"/>
    </location>
</feature>
<dbReference type="InterPro" id="IPR004869">
    <property type="entry name" value="MMPL_dom"/>
</dbReference>
<feature type="compositionally biased region" description="Basic and acidic residues" evidence="6">
    <location>
        <begin position="913"/>
        <end position="925"/>
    </location>
</feature>
<feature type="region of interest" description="Disordered" evidence="6">
    <location>
        <begin position="892"/>
        <end position="937"/>
    </location>
</feature>
<organism evidence="9 10">
    <name type="scientific">Alienimonas californiensis</name>
    <dbReference type="NCBI Taxonomy" id="2527989"/>
    <lineage>
        <taxon>Bacteria</taxon>
        <taxon>Pseudomonadati</taxon>
        <taxon>Planctomycetota</taxon>
        <taxon>Planctomycetia</taxon>
        <taxon>Planctomycetales</taxon>
        <taxon>Planctomycetaceae</taxon>
        <taxon>Alienimonas</taxon>
    </lineage>
</organism>
<sequence length="937" mass="98501">MPAFPQNADPDVRPGRRSSAVPRASWALAAFCLVLPAVGWGLTQIHLENDVESWLPDGDPDAARLAWFKEHFPSEDTLVLSWAGVQAGDPKLEEFAAAIRGAADAEGIPRGGSRLIDRVVTPTALASRMVESGVEPEDAVRRVTGLLVGGGPLRVVLTPVGEADPATAAERIAAAVRVAADVDAEVAPAVAGDPYAVPTSADDESGDGEPAGDIPFAFPAVGPHDLTVRWPRMDASAETLAAARAAVEGVRDAEGRPFVEEVFRVPGQPAAISVTLSEAGAADPKATVAALKEAAEAVGVPRDELRIGGRTVTAVALNQALKRTALNREAPAWKLWERSPVLLSFLVSALLAFWLLGGLRVSLCVLGATVFTVLTALSIVPLTGGGMNMVLVVMPSLLMVLTLSAGVHLVNYYRHAAENGAPNAVARALAVARTPTTLAAGTTAVGLISLYVSPLTPVSEFGLYSSAGCGIMLAVVLYGLPALLDHLAPPPAARRIGSSVWETYARILTRWRLPVIAGCLLVAAVCSAGLTRFRTETKVIKYFPASEPVVQDYGYFEDRITGVIPVDVVVRFEQEALEDPEQRFTNRLEVVRAVADRIAEHPEISGAVSLASFVPKTEPLPPDASRFARISYFRRAGEIENRVRENPASAGFVTTTRLTSPEDEDGVSLAEPGDEIWRISAQANILTDVDYAVLTADLHTAAADVLKDEPGAGYAVTGLVPLFLRTQEAVLEGLIESFGLAFAVIAVVMSVVLGSVRAGLTAMLPNILPVTAIFGLISWLAVPVDIGMMISASVALGIAVDGTLHLVAAFRHAPAGLSREEAAAHALHECGPALWQTSLIVGVGLLMLAPAELLLVSRFGWLMSALIAAALVADVVLLPALLAGPMGSLIRRQPASEDDDEESEPPAAAGDVGAREEPTRVKTPEPRPQLAAFTRPA</sequence>
<evidence type="ECO:0000256" key="1">
    <source>
        <dbReference type="ARBA" id="ARBA00004651"/>
    </source>
</evidence>
<evidence type="ECO:0000256" key="7">
    <source>
        <dbReference type="SAM" id="Phobius"/>
    </source>
</evidence>
<dbReference type="PANTHER" id="PTHR33406:SF12">
    <property type="entry name" value="BLR2997 PROTEIN"/>
    <property type="match status" value="1"/>
</dbReference>
<dbReference type="SUPFAM" id="SSF82866">
    <property type="entry name" value="Multidrug efflux transporter AcrB transmembrane domain"/>
    <property type="match status" value="2"/>
</dbReference>
<feature type="transmembrane region" description="Helical" evidence="7">
    <location>
        <begin position="390"/>
        <end position="410"/>
    </location>
</feature>
<name>A0A517PDJ0_9PLAN</name>
<dbReference type="AlphaFoldDB" id="A0A517PDJ0"/>
<evidence type="ECO:0000313" key="10">
    <source>
        <dbReference type="Proteomes" id="UP000318741"/>
    </source>
</evidence>
<comment type="subcellular location">
    <subcellularLocation>
        <location evidence="1">Cell membrane</location>
        <topology evidence="1">Multi-pass membrane protein</topology>
    </subcellularLocation>
</comment>
<accession>A0A517PDJ0</accession>
<feature type="transmembrane region" description="Helical" evidence="7">
    <location>
        <begin position="511"/>
        <end position="531"/>
    </location>
</feature>
<dbReference type="InterPro" id="IPR050545">
    <property type="entry name" value="Mycobact_MmpL"/>
</dbReference>
<dbReference type="Proteomes" id="UP000318741">
    <property type="component" value="Chromosome"/>
</dbReference>
<evidence type="ECO:0000256" key="5">
    <source>
        <dbReference type="ARBA" id="ARBA00023136"/>
    </source>
</evidence>
<feature type="transmembrane region" description="Helical" evidence="7">
    <location>
        <begin position="794"/>
        <end position="813"/>
    </location>
</feature>
<dbReference type="PANTHER" id="PTHR33406">
    <property type="entry name" value="MEMBRANE PROTEIN MJ1562-RELATED"/>
    <property type="match status" value="1"/>
</dbReference>
<evidence type="ECO:0000313" key="9">
    <source>
        <dbReference type="EMBL" id="QDT17452.1"/>
    </source>
</evidence>
<reference evidence="9 10" key="1">
    <citation type="submission" date="2019-02" db="EMBL/GenBank/DDBJ databases">
        <title>Deep-cultivation of Planctomycetes and their phenomic and genomic characterization uncovers novel biology.</title>
        <authorList>
            <person name="Wiegand S."/>
            <person name="Jogler M."/>
            <person name="Boedeker C."/>
            <person name="Pinto D."/>
            <person name="Vollmers J."/>
            <person name="Rivas-Marin E."/>
            <person name="Kohn T."/>
            <person name="Peeters S.H."/>
            <person name="Heuer A."/>
            <person name="Rast P."/>
            <person name="Oberbeckmann S."/>
            <person name="Bunk B."/>
            <person name="Jeske O."/>
            <person name="Meyerdierks A."/>
            <person name="Storesund J.E."/>
            <person name="Kallscheuer N."/>
            <person name="Luecker S."/>
            <person name="Lage O.M."/>
            <person name="Pohl T."/>
            <person name="Merkel B.J."/>
            <person name="Hornburger P."/>
            <person name="Mueller R.-W."/>
            <person name="Bruemmer F."/>
            <person name="Labrenz M."/>
            <person name="Spormann A.M."/>
            <person name="Op den Camp H."/>
            <person name="Overmann J."/>
            <person name="Amann R."/>
            <person name="Jetten M.S.M."/>
            <person name="Mascher T."/>
            <person name="Medema M.H."/>
            <person name="Devos D.P."/>
            <person name="Kaster A.-K."/>
            <person name="Ovreas L."/>
            <person name="Rohde M."/>
            <person name="Galperin M.Y."/>
            <person name="Jogler C."/>
        </authorList>
    </citation>
    <scope>NUCLEOTIDE SEQUENCE [LARGE SCALE GENOMIC DNA]</scope>
    <source>
        <strain evidence="9 10">CA12</strain>
    </source>
</reference>
<feature type="transmembrane region" description="Helical" evidence="7">
    <location>
        <begin position="365"/>
        <end position="383"/>
    </location>
</feature>
<dbReference type="GO" id="GO:0005886">
    <property type="term" value="C:plasma membrane"/>
    <property type="evidence" value="ECO:0007669"/>
    <property type="project" value="UniProtKB-SubCell"/>
</dbReference>
<proteinExistence type="predicted"/>
<keyword evidence="10" id="KW-1185">Reference proteome</keyword>
<feature type="domain" description="Membrane transport protein MMPL" evidence="8">
    <location>
        <begin position="233"/>
        <end position="512"/>
    </location>
</feature>
<feature type="transmembrane region" description="Helical" evidence="7">
    <location>
        <begin position="833"/>
        <end position="855"/>
    </location>
</feature>
<keyword evidence="3 7" id="KW-0812">Transmembrane</keyword>
<dbReference type="Pfam" id="PF03176">
    <property type="entry name" value="MMPL"/>
    <property type="match status" value="2"/>
</dbReference>
<dbReference type="OrthoDB" id="2112773at2"/>
<evidence type="ECO:0000256" key="2">
    <source>
        <dbReference type="ARBA" id="ARBA00022475"/>
    </source>
</evidence>
<feature type="transmembrane region" description="Helical" evidence="7">
    <location>
        <begin position="762"/>
        <end position="782"/>
    </location>
</feature>
<evidence type="ECO:0000256" key="6">
    <source>
        <dbReference type="SAM" id="MobiDB-lite"/>
    </source>
</evidence>
<evidence type="ECO:0000256" key="4">
    <source>
        <dbReference type="ARBA" id="ARBA00022989"/>
    </source>
</evidence>
<keyword evidence="2" id="KW-1003">Cell membrane</keyword>
<evidence type="ECO:0000259" key="8">
    <source>
        <dbReference type="Pfam" id="PF03176"/>
    </source>
</evidence>
<dbReference type="Gene3D" id="1.20.1640.10">
    <property type="entry name" value="Multidrug efflux transporter AcrB transmembrane domain"/>
    <property type="match status" value="2"/>
</dbReference>
<dbReference type="KEGG" id="acaf:CA12_35760"/>
<feature type="transmembrane region" description="Helical" evidence="7">
    <location>
        <begin position="734"/>
        <end position="756"/>
    </location>
</feature>
<keyword evidence="4 7" id="KW-1133">Transmembrane helix</keyword>
<dbReference type="RefSeq" id="WP_145360322.1">
    <property type="nucleotide sequence ID" value="NZ_CP036265.1"/>
</dbReference>
<feature type="transmembrane region" description="Helical" evidence="7">
    <location>
        <begin position="341"/>
        <end position="359"/>
    </location>
</feature>
<keyword evidence="5 7" id="KW-0472">Membrane</keyword>